<dbReference type="AlphaFoldDB" id="A0AAW2RF84"/>
<reference evidence="2" key="2">
    <citation type="journal article" date="2024" name="Plant">
        <title>Genomic evolution and insights into agronomic trait innovations of Sesamum species.</title>
        <authorList>
            <person name="Miao H."/>
            <person name="Wang L."/>
            <person name="Qu L."/>
            <person name="Liu H."/>
            <person name="Sun Y."/>
            <person name="Le M."/>
            <person name="Wang Q."/>
            <person name="Wei S."/>
            <person name="Zheng Y."/>
            <person name="Lin W."/>
            <person name="Duan Y."/>
            <person name="Cao H."/>
            <person name="Xiong S."/>
            <person name="Wang X."/>
            <person name="Wei L."/>
            <person name="Li C."/>
            <person name="Ma Q."/>
            <person name="Ju M."/>
            <person name="Zhao R."/>
            <person name="Li G."/>
            <person name="Mu C."/>
            <person name="Tian Q."/>
            <person name="Mei H."/>
            <person name="Zhang T."/>
            <person name="Gao T."/>
            <person name="Zhang H."/>
        </authorList>
    </citation>
    <scope>NUCLEOTIDE SEQUENCE</scope>
    <source>
        <strain evidence="2">G02</strain>
    </source>
</reference>
<dbReference type="EMBL" id="JACGWJ010000013">
    <property type="protein sequence ID" value="KAL0378503.1"/>
    <property type="molecule type" value="Genomic_DNA"/>
</dbReference>
<comment type="caution">
    <text evidence="2">The sequence shown here is derived from an EMBL/GenBank/DDBJ whole genome shotgun (WGS) entry which is preliminary data.</text>
</comment>
<feature type="region of interest" description="Disordered" evidence="1">
    <location>
        <begin position="51"/>
        <end position="74"/>
    </location>
</feature>
<dbReference type="PROSITE" id="PS51257">
    <property type="entry name" value="PROKAR_LIPOPROTEIN"/>
    <property type="match status" value="1"/>
</dbReference>
<gene>
    <name evidence="2" type="ORF">Sradi_3155800</name>
</gene>
<evidence type="ECO:0000313" key="2">
    <source>
        <dbReference type="EMBL" id="KAL0378503.1"/>
    </source>
</evidence>
<feature type="compositionally biased region" description="Basic residues" evidence="1">
    <location>
        <begin position="64"/>
        <end position="74"/>
    </location>
</feature>
<proteinExistence type="predicted"/>
<reference evidence="2" key="1">
    <citation type="submission" date="2020-06" db="EMBL/GenBank/DDBJ databases">
        <authorList>
            <person name="Li T."/>
            <person name="Hu X."/>
            <person name="Zhang T."/>
            <person name="Song X."/>
            <person name="Zhang H."/>
            <person name="Dai N."/>
            <person name="Sheng W."/>
            <person name="Hou X."/>
            <person name="Wei L."/>
        </authorList>
    </citation>
    <scope>NUCLEOTIDE SEQUENCE</scope>
    <source>
        <strain evidence="2">G02</strain>
        <tissue evidence="2">Leaf</tissue>
    </source>
</reference>
<protein>
    <submittedName>
        <fullName evidence="2">Uncharacterized protein</fullName>
    </submittedName>
</protein>
<sequence length="74" mass="8417">MAVRDRSPASKTLHCRLRPPWPMSSVCGCQQLAVEREAKYSVSALRPTTLLLDHHSPTPPLLQRPRHHNRTPQT</sequence>
<organism evidence="2">
    <name type="scientific">Sesamum radiatum</name>
    <name type="common">Black benniseed</name>
    <dbReference type="NCBI Taxonomy" id="300843"/>
    <lineage>
        <taxon>Eukaryota</taxon>
        <taxon>Viridiplantae</taxon>
        <taxon>Streptophyta</taxon>
        <taxon>Embryophyta</taxon>
        <taxon>Tracheophyta</taxon>
        <taxon>Spermatophyta</taxon>
        <taxon>Magnoliopsida</taxon>
        <taxon>eudicotyledons</taxon>
        <taxon>Gunneridae</taxon>
        <taxon>Pentapetalae</taxon>
        <taxon>asterids</taxon>
        <taxon>lamiids</taxon>
        <taxon>Lamiales</taxon>
        <taxon>Pedaliaceae</taxon>
        <taxon>Sesamum</taxon>
    </lineage>
</organism>
<evidence type="ECO:0000256" key="1">
    <source>
        <dbReference type="SAM" id="MobiDB-lite"/>
    </source>
</evidence>
<accession>A0AAW2RF84</accession>
<name>A0AAW2RF84_SESRA</name>